<dbReference type="EMBL" id="KK120660">
    <property type="protein sequence ID" value="KFM78777.1"/>
    <property type="molecule type" value="Genomic_DNA"/>
</dbReference>
<proteinExistence type="predicted"/>
<organism evidence="2 3">
    <name type="scientific">Stegodyphus mimosarum</name>
    <name type="common">African social velvet spider</name>
    <dbReference type="NCBI Taxonomy" id="407821"/>
    <lineage>
        <taxon>Eukaryota</taxon>
        <taxon>Metazoa</taxon>
        <taxon>Ecdysozoa</taxon>
        <taxon>Arthropoda</taxon>
        <taxon>Chelicerata</taxon>
        <taxon>Arachnida</taxon>
        <taxon>Araneae</taxon>
        <taxon>Araneomorphae</taxon>
        <taxon>Entelegynae</taxon>
        <taxon>Eresoidea</taxon>
        <taxon>Eresidae</taxon>
        <taxon>Stegodyphus</taxon>
    </lineage>
</organism>
<dbReference type="SUPFAM" id="SSF53448">
    <property type="entry name" value="Nucleotide-diphospho-sugar transferases"/>
    <property type="match status" value="1"/>
</dbReference>
<dbReference type="Proteomes" id="UP000054359">
    <property type="component" value="Unassembled WGS sequence"/>
</dbReference>
<dbReference type="PANTHER" id="PTHR46612">
    <property type="entry name" value="XYLOSIDE XYLOSYLTRANSFERASE 1"/>
    <property type="match status" value="1"/>
</dbReference>
<sequence>MAEKTKINLKNFVIPFLLVSTLLFNLAVLYRSHFTNAVALSKSCDNSSNISKQPFDRYIHIAFFGKYAFKNMKIVRGMARTFSSILENTQSPIFLHVLLDLNSKQRTGRTLKKVARTFRRRLNITYYDVDDMAKQNHKAVSTIRKFFFSKDVGRYNDDIFFLSEVFHEAFPKRLHQVIFLDVDLKFLTDIQKLYQEFDKFQPKNVIGIAPDLQPQYRVDFAKFRTKNPGTSVGSHRPGKQGFNTGVVLFDLDRMRKSQLYNALLNDTLLENLCKKYEFEGYLGHQDFFTLTGMEFPELYYKLDCSWNRQLDVGWRNEVDTAIFDLYHQCKGKINILHANGDAVLP</sequence>
<evidence type="ECO:0000313" key="2">
    <source>
        <dbReference type="EMBL" id="KFM78777.1"/>
    </source>
</evidence>
<keyword evidence="1" id="KW-1133">Transmembrane helix</keyword>
<dbReference type="InterPro" id="IPR002495">
    <property type="entry name" value="Glyco_trans_8"/>
</dbReference>
<dbReference type="OrthoDB" id="411524at2759"/>
<evidence type="ECO:0000256" key="1">
    <source>
        <dbReference type="SAM" id="Phobius"/>
    </source>
</evidence>
<dbReference type="OMA" id="TRTMSHC"/>
<dbReference type="Pfam" id="PF01501">
    <property type="entry name" value="Glyco_transf_8"/>
    <property type="match status" value="1"/>
</dbReference>
<name>A0A087UN38_STEMI</name>
<dbReference type="GO" id="GO:0005789">
    <property type="term" value="C:endoplasmic reticulum membrane"/>
    <property type="evidence" value="ECO:0007669"/>
    <property type="project" value="TreeGrafter"/>
</dbReference>
<gene>
    <name evidence="2" type="ORF">X975_16201</name>
</gene>
<dbReference type="PANTHER" id="PTHR46612:SF1">
    <property type="entry name" value="XYLOSIDE XYLOSYLTRANSFERASE 1"/>
    <property type="match status" value="1"/>
</dbReference>
<keyword evidence="2" id="KW-0808">Transferase</keyword>
<dbReference type="STRING" id="407821.A0A087UN38"/>
<feature type="transmembrane region" description="Helical" evidence="1">
    <location>
        <begin position="12"/>
        <end position="30"/>
    </location>
</feature>
<dbReference type="GO" id="GO:0016266">
    <property type="term" value="P:protein O-linked glycosylation via N-acetyl-galactosamine"/>
    <property type="evidence" value="ECO:0007669"/>
    <property type="project" value="TreeGrafter"/>
</dbReference>
<protein>
    <submittedName>
        <fullName evidence="2">Xyloside xylosyltransferase 1</fullName>
    </submittedName>
</protein>
<keyword evidence="3" id="KW-1185">Reference proteome</keyword>
<dbReference type="InterPro" id="IPR042465">
    <property type="entry name" value="XXLT1"/>
</dbReference>
<accession>A0A087UN38</accession>
<evidence type="ECO:0000313" key="3">
    <source>
        <dbReference type="Proteomes" id="UP000054359"/>
    </source>
</evidence>
<keyword evidence="1" id="KW-0472">Membrane</keyword>
<keyword evidence="1" id="KW-0812">Transmembrane</keyword>
<dbReference type="GO" id="GO:0140560">
    <property type="term" value="F:xylosyl alpha-1,3-xylosyltransferase activity"/>
    <property type="evidence" value="ECO:0007669"/>
    <property type="project" value="TreeGrafter"/>
</dbReference>
<dbReference type="Gene3D" id="3.90.550.10">
    <property type="entry name" value="Spore Coat Polysaccharide Biosynthesis Protein SpsA, Chain A"/>
    <property type="match status" value="1"/>
</dbReference>
<dbReference type="InterPro" id="IPR029044">
    <property type="entry name" value="Nucleotide-diphossugar_trans"/>
</dbReference>
<dbReference type="AlphaFoldDB" id="A0A087UN38"/>
<feature type="non-terminal residue" evidence="2">
    <location>
        <position position="345"/>
    </location>
</feature>
<reference evidence="2 3" key="1">
    <citation type="submission" date="2013-11" db="EMBL/GenBank/DDBJ databases">
        <title>Genome sequencing of Stegodyphus mimosarum.</title>
        <authorList>
            <person name="Bechsgaard J."/>
        </authorList>
    </citation>
    <scope>NUCLEOTIDE SEQUENCE [LARGE SCALE GENOMIC DNA]</scope>
</reference>